<feature type="domain" description="RGS" evidence="3">
    <location>
        <begin position="392"/>
        <end position="542"/>
    </location>
</feature>
<dbReference type="PROSITE" id="PS50132">
    <property type="entry name" value="RGS"/>
    <property type="match status" value="1"/>
</dbReference>
<dbReference type="AlphaFoldDB" id="A0AAF0EVS9"/>
<dbReference type="PANTHER" id="PTHR22775">
    <property type="entry name" value="SORTING NEXIN"/>
    <property type="match status" value="1"/>
</dbReference>
<dbReference type="EMBL" id="CP119880">
    <property type="protein sequence ID" value="WFD36069.1"/>
    <property type="molecule type" value="Genomic_DNA"/>
</dbReference>
<dbReference type="InterPro" id="IPR003114">
    <property type="entry name" value="Phox_assoc"/>
</dbReference>
<dbReference type="Pfam" id="PF00615">
    <property type="entry name" value="RGS"/>
    <property type="match status" value="1"/>
</dbReference>
<feature type="region of interest" description="Disordered" evidence="2">
    <location>
        <begin position="670"/>
        <end position="690"/>
    </location>
</feature>
<dbReference type="SMART" id="SM00312">
    <property type="entry name" value="PX"/>
    <property type="match status" value="1"/>
</dbReference>
<evidence type="ECO:0000256" key="1">
    <source>
        <dbReference type="ARBA" id="ARBA00010883"/>
    </source>
</evidence>
<keyword evidence="7" id="KW-1185">Reference proteome</keyword>
<dbReference type="SUPFAM" id="SSF48097">
    <property type="entry name" value="Regulator of G-protein signaling, RGS"/>
    <property type="match status" value="1"/>
</dbReference>
<dbReference type="Gene3D" id="3.30.1520.10">
    <property type="entry name" value="Phox-like domain"/>
    <property type="match status" value="1"/>
</dbReference>
<dbReference type="Gene3D" id="1.10.167.10">
    <property type="entry name" value="Regulator of G-protein Signalling 4, domain 2"/>
    <property type="match status" value="1"/>
</dbReference>
<evidence type="ECO:0000259" key="3">
    <source>
        <dbReference type="PROSITE" id="PS50132"/>
    </source>
</evidence>
<feature type="domain" description="PXA" evidence="5">
    <location>
        <begin position="67"/>
        <end position="263"/>
    </location>
</feature>
<feature type="region of interest" description="Disordered" evidence="2">
    <location>
        <begin position="280"/>
        <end position="310"/>
    </location>
</feature>
<dbReference type="Proteomes" id="UP001219933">
    <property type="component" value="Chromosome 4"/>
</dbReference>
<dbReference type="PROSITE" id="PS50195">
    <property type="entry name" value="PX"/>
    <property type="match status" value="1"/>
</dbReference>
<proteinExistence type="inferred from homology"/>
<dbReference type="SMART" id="SM00315">
    <property type="entry name" value="RGS"/>
    <property type="match status" value="1"/>
</dbReference>
<organism evidence="6 7">
    <name type="scientific">Malassezia cuniculi</name>
    <dbReference type="NCBI Taxonomy" id="948313"/>
    <lineage>
        <taxon>Eukaryota</taxon>
        <taxon>Fungi</taxon>
        <taxon>Dikarya</taxon>
        <taxon>Basidiomycota</taxon>
        <taxon>Ustilaginomycotina</taxon>
        <taxon>Malasseziomycetes</taxon>
        <taxon>Malasseziales</taxon>
        <taxon>Malasseziaceae</taxon>
        <taxon>Malassezia</taxon>
    </lineage>
</organism>
<name>A0AAF0EVS9_9BASI</name>
<accession>A0AAF0EVS9</accession>
<dbReference type="PANTHER" id="PTHR22775:SF3">
    <property type="entry name" value="SORTING NEXIN-13"/>
    <property type="match status" value="1"/>
</dbReference>
<dbReference type="InterPro" id="IPR036305">
    <property type="entry name" value="RGS_sf"/>
</dbReference>
<evidence type="ECO:0000256" key="2">
    <source>
        <dbReference type="SAM" id="MobiDB-lite"/>
    </source>
</evidence>
<dbReference type="PROSITE" id="PS51207">
    <property type="entry name" value="PXA"/>
    <property type="match status" value="1"/>
</dbReference>
<dbReference type="InterPro" id="IPR044926">
    <property type="entry name" value="RGS_subdomain_2"/>
</dbReference>
<comment type="similarity">
    <text evidence="1">Belongs to the sorting nexin family.</text>
</comment>
<protein>
    <submittedName>
        <fullName evidence="6">tRNA (Guanine-N(7)-)-methyltransferase (tRNA(m7G46)-methyltransferase)</fullName>
    </submittedName>
</protein>
<dbReference type="InterPro" id="IPR036871">
    <property type="entry name" value="PX_dom_sf"/>
</dbReference>
<dbReference type="GO" id="GO:0035091">
    <property type="term" value="F:phosphatidylinositol binding"/>
    <property type="evidence" value="ECO:0007669"/>
    <property type="project" value="InterPro"/>
</dbReference>
<feature type="compositionally biased region" description="Polar residues" evidence="2">
    <location>
        <begin position="280"/>
        <end position="289"/>
    </location>
</feature>
<dbReference type="InterPro" id="IPR016137">
    <property type="entry name" value="RGS"/>
</dbReference>
<feature type="domain" description="PX" evidence="4">
    <location>
        <begin position="773"/>
        <end position="887"/>
    </location>
</feature>
<reference evidence="6" key="1">
    <citation type="submission" date="2023-03" db="EMBL/GenBank/DDBJ databases">
        <title>Mating type loci evolution in Malassezia.</title>
        <authorList>
            <person name="Coelho M.A."/>
        </authorList>
    </citation>
    <scope>NUCLEOTIDE SEQUENCE</scope>
    <source>
        <strain evidence="6">CBS 11721</strain>
    </source>
</reference>
<feature type="compositionally biased region" description="Basic and acidic residues" evidence="2">
    <location>
        <begin position="670"/>
        <end position="679"/>
    </location>
</feature>
<dbReference type="SMART" id="SM00313">
    <property type="entry name" value="PXA"/>
    <property type="match status" value="1"/>
</dbReference>
<gene>
    <name evidence="6" type="primary">TRM8_2</name>
    <name evidence="6" type="ORF">MCUN1_002940</name>
</gene>
<dbReference type="CDD" id="cd06093">
    <property type="entry name" value="PX_domain"/>
    <property type="match status" value="1"/>
</dbReference>
<dbReference type="InterPro" id="IPR013937">
    <property type="entry name" value="Sorting_nexin_C"/>
</dbReference>
<dbReference type="InterPro" id="IPR001683">
    <property type="entry name" value="PX_dom"/>
</dbReference>
<dbReference type="SUPFAM" id="SSF64268">
    <property type="entry name" value="PX domain"/>
    <property type="match status" value="1"/>
</dbReference>
<dbReference type="Pfam" id="PF02194">
    <property type="entry name" value="PXA"/>
    <property type="match status" value="1"/>
</dbReference>
<evidence type="ECO:0000259" key="4">
    <source>
        <dbReference type="PROSITE" id="PS50195"/>
    </source>
</evidence>
<sequence length="1069" mass="120469">MRHWLIPLALLAVIYASAGIARVAGILFLAASALLWHAERIQARGKKTDREVLPLQLNIAKDEVPSEAVLLPELELLVSFVVRDFISTWHTGIARGAGDAFPTATRHLIQVALERLVRRARGMDMTRVIVARIVPTVRLHVESFFRATARMRLLNAHMADEAHARELLAELQRVEHFLPTHYNDGVLHMAVGNISSMHTRESEHAALRRICERLLRGILPPGSTGPLSWVLVREAIGCAVLYPLVDMVTSPDVLNAAIANAAEAAVHRHASVERLRASLEQQNNTSPLAQTAHREVPDSPTRNVRKGPRQLSSLLKQINTTDSLIELRRIRSDIVLHLQRAKAQKLDSSRQASYISKLERALYNVDARIEQLGRQPESAQLADVNAALEHTSLDHVLLSPSGLSYFMEFMERRKRSVLIQFWVMVNTFKDPLEDADVEFGAKISTDLLHRSKDGVFDEEAATIELKDALRIIISVYYSSPFLTIKEQYVRVAQEFLEIEHPTVKQRYIVRQSVLCAQADVFEEMRESDFGPFKQSALFLQAVEHVPNTSAPGTVPTTPIMDDWSDYFSSDYARQEHSDPERSHPTRIPQHYGFLMGTGGGKNSSHDTGGRVSLFGSDPLFDDVEPPGDLQLALHEIINDEEAESWQFKPVRPRQTATGADALRVAFKKDTENAGHKMPEDAEGQSTPRAARATGKTFETRLEYLDAHIAKLKEHHDLLNTMINKAELTGTTRQDSEVLIASRNAINRDMRQALWESEHLKRQMQQLGQCGTVLRLQIASTDVQFDAALGRNYVAFHVLVETSQGTHTISRRYSEFRSLHQSLKQRYPQTWTLDTLFPGRRLVGMLSASFIETRRRALERYLQAIIRVPELENSTELRMFLADNTGAHKHFGPDVAAAPMYDIAVQELQEERKTSQSRFTEPICDLLVELFDLKQRVDWLRRNAIMLVLQVVLGGAIERVIRDATTRLVNDSSIRALASSLTNALWPGGARFASRPRPIPTPKERLDTWLRMHHALHAIVPAYTESVVGRDSARSGARKLLLIAQNQRLNKHLVYTILDILVDELLQVNG</sequence>
<dbReference type="Pfam" id="PF00787">
    <property type="entry name" value="PX"/>
    <property type="match status" value="1"/>
</dbReference>
<evidence type="ECO:0000313" key="6">
    <source>
        <dbReference type="EMBL" id="WFD36069.1"/>
    </source>
</evidence>
<dbReference type="Pfam" id="PF08628">
    <property type="entry name" value="Nexin_C"/>
    <property type="match status" value="1"/>
</dbReference>
<evidence type="ECO:0000313" key="7">
    <source>
        <dbReference type="Proteomes" id="UP001219933"/>
    </source>
</evidence>
<evidence type="ECO:0000259" key="5">
    <source>
        <dbReference type="PROSITE" id="PS51207"/>
    </source>
</evidence>